<name>A0A0M3IM56_ASCLU</name>
<organism evidence="1 2">
    <name type="scientific">Ascaris lumbricoides</name>
    <name type="common">Giant roundworm</name>
    <dbReference type="NCBI Taxonomy" id="6252"/>
    <lineage>
        <taxon>Eukaryota</taxon>
        <taxon>Metazoa</taxon>
        <taxon>Ecdysozoa</taxon>
        <taxon>Nematoda</taxon>
        <taxon>Chromadorea</taxon>
        <taxon>Rhabditida</taxon>
        <taxon>Spirurina</taxon>
        <taxon>Ascaridomorpha</taxon>
        <taxon>Ascaridoidea</taxon>
        <taxon>Ascarididae</taxon>
        <taxon>Ascaris</taxon>
    </lineage>
</organism>
<keyword evidence="1" id="KW-1185">Reference proteome</keyword>
<accession>A0A0M3IM56</accession>
<evidence type="ECO:0000313" key="1">
    <source>
        <dbReference type="Proteomes" id="UP000036681"/>
    </source>
</evidence>
<proteinExistence type="predicted"/>
<evidence type="ECO:0000313" key="2">
    <source>
        <dbReference type="WBParaSite" id="ALUE_0001983401-mRNA-1"/>
    </source>
</evidence>
<dbReference type="WBParaSite" id="ALUE_0001983401-mRNA-1">
    <property type="protein sequence ID" value="ALUE_0001983401-mRNA-1"/>
    <property type="gene ID" value="ALUE_0001983401"/>
</dbReference>
<protein>
    <submittedName>
        <fullName evidence="2">Uncharacterized protein</fullName>
    </submittedName>
</protein>
<reference evidence="2" key="1">
    <citation type="submission" date="2017-02" db="UniProtKB">
        <authorList>
            <consortium name="WormBaseParasite"/>
        </authorList>
    </citation>
    <scope>IDENTIFICATION</scope>
</reference>
<dbReference type="AlphaFoldDB" id="A0A0M3IM56"/>
<dbReference type="Proteomes" id="UP000036681">
    <property type="component" value="Unplaced"/>
</dbReference>
<sequence>MSFIVTQEPMIWIQLDGEEPMIWIQLDRIINAIYRDTRTDDLDPTRRLIMINYSLLTTTDIWIQLDGK</sequence>